<dbReference type="Pfam" id="PF00675">
    <property type="entry name" value="Peptidase_M16"/>
    <property type="match status" value="1"/>
</dbReference>
<dbReference type="Gene3D" id="3.30.830.10">
    <property type="entry name" value="Metalloenzyme, LuxS/M16 peptidase-like"/>
    <property type="match status" value="4"/>
</dbReference>
<dbReference type="GO" id="GO:0046872">
    <property type="term" value="F:metal ion binding"/>
    <property type="evidence" value="ECO:0007669"/>
    <property type="project" value="InterPro"/>
</dbReference>
<dbReference type="GO" id="GO:0006508">
    <property type="term" value="P:proteolysis"/>
    <property type="evidence" value="ECO:0007669"/>
    <property type="project" value="UniProtKB-KW"/>
</dbReference>
<sequence length="983" mass="113406">MIRRIFLLFLFPLWVLGQPSKYVTERHSSGEYTFETVTNDPLKTRIYTLKNGLKVYMTVYKDAPRIQTYIAVRAGSKNDPATNTGLAHYLEHILFKGTSKIGTKDWAKEEPLLKEIENLYEAYRTTRDENQRTRLYQKIDSTSLLAANFSIPNEYDKMLSNIGATGTNAYTFLEQTVYVNDIPSNSLERWAEIESERFSIVVPRLFHTELEAVYEEKNRGLDNDRRKVYEAMMAGLFQKHQYGTQTTIGTVEHLKNPSITEIKRYFERYYVPNNMAICMSGDFDPEKAIRIIDKSFSKLKEKAVSPFVPPTESPIKSPEKINVYGPDAENLTMAFRFNGIKGQEVKQNFIPDFYYLKLISLLLTNGQAGLIDLNLNQRQKVLSAFAYDMALNDYSIFVMGGRPKQGQSLEDLKILLLAQLDSLKKGKFEEWLIKASINDIKMSQMKSYESNKARADAFVESFITGEPWKRSVEETDILSSITKEQIIEFVKQRFDSNYVAVYKFTGTDTTIKKVPKPQISPVPVNREDHSPFFEFVMNQPSDSIKPVWIDFNKELLQFQTKTKLPVTYKKNTENDIFTLSYVWDIGREHSPKYGLAVSYLDYLGVKGLSSEELKKEFYKIGCSYSFSMSADAMYFTLTGLQENFSQGLKLFEKILKTPQEDPGAYKDLVERSLKARKDNKLNKDIIFRSGLVSYAKYGPHSPFTSILSEEQLRSMNPSELTDIIKSLNSIKHRVLYYGPTDATKLNKSLTSIHKCGTTLEAPPAPEKFTLKDINENEVLWANYEMVQGEVIFLSKSITYDKTILPRVALFNEYFGGSMSSIVFQELRESRALAYAVKSRYENAWRKDDPNYISSYIGTQADKIKEAIDGMLELYEDMPQSEVLFKNAVTSIIENVNTQRITKFSVISEYERLKKLGINYDIRKEVYEKIKTLSLSDLKDFHDKYYRNQKKAYVIIGSKDRIDFEKLSKYGKVRELKLEELFGY</sequence>
<dbReference type="AlphaFoldDB" id="A0A098L8A1"/>
<gene>
    <name evidence="8" type="ORF">MYP_111</name>
</gene>
<feature type="domain" description="Peptidase M16 C-terminal" evidence="7">
    <location>
        <begin position="260"/>
        <end position="437"/>
    </location>
</feature>
<dbReference type="eggNOG" id="COG0612">
    <property type="taxonomic scope" value="Bacteria"/>
</dbReference>
<dbReference type="InterPro" id="IPR007863">
    <property type="entry name" value="Peptidase_M16_C"/>
</dbReference>
<dbReference type="STRING" id="153721.MYP_111"/>
<dbReference type="InterPro" id="IPR011765">
    <property type="entry name" value="Pept_M16_N"/>
</dbReference>
<evidence type="ECO:0000259" key="6">
    <source>
        <dbReference type="Pfam" id="PF00675"/>
    </source>
</evidence>
<reference evidence="8 9" key="1">
    <citation type="submission" date="2014-09" db="EMBL/GenBank/DDBJ databases">
        <title>Sporocytophaga myxococcoides PG-01 genome sequencing.</title>
        <authorList>
            <person name="Liu L."/>
            <person name="Gao P.J."/>
            <person name="Chen G.J."/>
            <person name="Wang L.S."/>
        </authorList>
    </citation>
    <scope>NUCLEOTIDE SEQUENCE [LARGE SCALE GENOMIC DNA]</scope>
    <source>
        <strain evidence="8 9">PG-01</strain>
    </source>
</reference>
<keyword evidence="9" id="KW-1185">Reference proteome</keyword>
<evidence type="ECO:0000313" key="8">
    <source>
        <dbReference type="EMBL" id="GAL82885.1"/>
    </source>
</evidence>
<comment type="caution">
    <text evidence="8">The sequence shown here is derived from an EMBL/GenBank/DDBJ whole genome shotgun (WGS) entry which is preliminary data.</text>
</comment>
<keyword evidence="5" id="KW-0482">Metalloprotease</keyword>
<keyword evidence="2 8" id="KW-0645">Protease</keyword>
<accession>A0A098L8A1</accession>
<dbReference type="InterPro" id="IPR011249">
    <property type="entry name" value="Metalloenz_LuxS/M16"/>
</dbReference>
<dbReference type="RefSeq" id="WP_052429843.1">
    <property type="nucleotide sequence ID" value="NZ_BBLT01000001.1"/>
</dbReference>
<feature type="domain" description="Peptidase M16 N-terminal" evidence="6">
    <location>
        <begin position="68"/>
        <end position="101"/>
    </location>
</feature>
<comment type="similarity">
    <text evidence="1">Belongs to the peptidase M16 family.</text>
</comment>
<evidence type="ECO:0000256" key="2">
    <source>
        <dbReference type="ARBA" id="ARBA00022670"/>
    </source>
</evidence>
<evidence type="ECO:0000313" key="9">
    <source>
        <dbReference type="Proteomes" id="UP000030185"/>
    </source>
</evidence>
<dbReference type="Proteomes" id="UP000030185">
    <property type="component" value="Unassembled WGS sequence"/>
</dbReference>
<dbReference type="Pfam" id="PF05193">
    <property type="entry name" value="Peptidase_M16_C"/>
    <property type="match status" value="2"/>
</dbReference>
<dbReference type="GO" id="GO:0008237">
    <property type="term" value="F:metallopeptidase activity"/>
    <property type="evidence" value="ECO:0007669"/>
    <property type="project" value="UniProtKB-KW"/>
</dbReference>
<dbReference type="PANTHER" id="PTHR43690:SF17">
    <property type="entry name" value="PROTEIN YHJJ"/>
    <property type="match status" value="1"/>
</dbReference>
<keyword evidence="4" id="KW-0862">Zinc</keyword>
<proteinExistence type="inferred from homology"/>
<dbReference type="PANTHER" id="PTHR43690">
    <property type="entry name" value="NARDILYSIN"/>
    <property type="match status" value="1"/>
</dbReference>
<evidence type="ECO:0000256" key="4">
    <source>
        <dbReference type="ARBA" id="ARBA00022833"/>
    </source>
</evidence>
<dbReference type="SUPFAM" id="SSF63411">
    <property type="entry name" value="LuxS/MPP-like metallohydrolase"/>
    <property type="match status" value="4"/>
</dbReference>
<protein>
    <submittedName>
        <fullName evidence="8">Zinc protease</fullName>
    </submittedName>
</protein>
<evidence type="ECO:0000256" key="1">
    <source>
        <dbReference type="ARBA" id="ARBA00007261"/>
    </source>
</evidence>
<feature type="domain" description="Peptidase M16 C-terminal" evidence="7">
    <location>
        <begin position="765"/>
        <end position="877"/>
    </location>
</feature>
<dbReference type="EMBL" id="BBLT01000001">
    <property type="protein sequence ID" value="GAL82885.1"/>
    <property type="molecule type" value="Genomic_DNA"/>
</dbReference>
<keyword evidence="3" id="KW-0378">Hydrolase</keyword>
<organism evidence="8 9">
    <name type="scientific">Sporocytophaga myxococcoides</name>
    <dbReference type="NCBI Taxonomy" id="153721"/>
    <lineage>
        <taxon>Bacteria</taxon>
        <taxon>Pseudomonadati</taxon>
        <taxon>Bacteroidota</taxon>
        <taxon>Cytophagia</taxon>
        <taxon>Cytophagales</taxon>
        <taxon>Cytophagaceae</taxon>
        <taxon>Sporocytophaga</taxon>
    </lineage>
</organism>
<dbReference type="OrthoDB" id="9811314at2"/>
<evidence type="ECO:0000256" key="5">
    <source>
        <dbReference type="ARBA" id="ARBA00023049"/>
    </source>
</evidence>
<dbReference type="InterPro" id="IPR050626">
    <property type="entry name" value="Peptidase_M16"/>
</dbReference>
<evidence type="ECO:0000256" key="3">
    <source>
        <dbReference type="ARBA" id="ARBA00022801"/>
    </source>
</evidence>
<name>A0A098L8A1_9BACT</name>
<evidence type="ECO:0000259" key="7">
    <source>
        <dbReference type="Pfam" id="PF05193"/>
    </source>
</evidence>